<feature type="domain" description="SCP" evidence="2">
    <location>
        <begin position="175"/>
        <end position="287"/>
    </location>
</feature>
<evidence type="ECO:0000313" key="3">
    <source>
        <dbReference type="EMBL" id="TRW45866.1"/>
    </source>
</evidence>
<dbReference type="AlphaFoldDB" id="A0A552WT59"/>
<evidence type="ECO:0000256" key="1">
    <source>
        <dbReference type="SAM" id="MobiDB-lite"/>
    </source>
</evidence>
<feature type="region of interest" description="Disordered" evidence="1">
    <location>
        <begin position="50"/>
        <end position="160"/>
    </location>
</feature>
<keyword evidence="4" id="KW-1185">Reference proteome</keyword>
<dbReference type="PANTHER" id="PTHR31157:SF1">
    <property type="entry name" value="SCP DOMAIN-CONTAINING PROTEIN"/>
    <property type="match status" value="1"/>
</dbReference>
<sequence length="292" mass="29589">MRVKKRGVAVRKRAVVAVGLTVGIGLAATISAGAIELPLGGPAKAELPAVSAPADEPAPVTDLLEPGRYGASSEATDAPTAEPSTEPSEQPTKAPLEIAEPVPTTAPAPEPTAENTAENTAEPETTARPEPTTAAPAPAPQRAAPTAPAKPAPAPTVAAAGGVQDSFDQRMATIINAERAASGVAPLKYWGGLRAGALAHSGWMNSTGAFQHASDGTMDADTAAGGCSGGWAENIYWASDTATSPESAMAAYMDSPGHRANILHPELRFVATGTIATDNGLYNTQRFSFSCS</sequence>
<feature type="compositionally biased region" description="Low complexity" evidence="1">
    <location>
        <begin position="111"/>
        <end position="147"/>
    </location>
</feature>
<dbReference type="CDD" id="cd05379">
    <property type="entry name" value="CAP_bacterial"/>
    <property type="match status" value="1"/>
</dbReference>
<dbReference type="Proteomes" id="UP000318693">
    <property type="component" value="Unassembled WGS sequence"/>
</dbReference>
<name>A0A552WT59_9MICO</name>
<dbReference type="Gene3D" id="3.40.33.10">
    <property type="entry name" value="CAP"/>
    <property type="match status" value="1"/>
</dbReference>
<dbReference type="RefSeq" id="WP_143417928.1">
    <property type="nucleotide sequence ID" value="NZ_VJXR01000016.1"/>
</dbReference>
<evidence type="ECO:0000259" key="2">
    <source>
        <dbReference type="Pfam" id="PF00188"/>
    </source>
</evidence>
<dbReference type="InterPro" id="IPR014044">
    <property type="entry name" value="CAP_dom"/>
</dbReference>
<accession>A0A552WT59</accession>
<dbReference type="Pfam" id="PF00188">
    <property type="entry name" value="CAP"/>
    <property type="match status" value="1"/>
</dbReference>
<reference evidence="3 4" key="1">
    <citation type="submission" date="2019-07" db="EMBL/GenBank/DDBJ databases">
        <title>Georgenia wutianyii sp. nov. and Georgenia *** sp. nov. isolated from plateau pika (Ochotona curzoniae) in the Qinghai-Tibet plateau of China.</title>
        <authorList>
            <person name="Tian Z."/>
        </authorList>
    </citation>
    <scope>NUCLEOTIDE SEQUENCE [LARGE SCALE GENOMIC DNA]</scope>
    <source>
        <strain evidence="3 4">Z446</strain>
    </source>
</reference>
<gene>
    <name evidence="3" type="ORF">FJ693_07590</name>
</gene>
<dbReference type="InterPro" id="IPR035940">
    <property type="entry name" value="CAP_sf"/>
</dbReference>
<feature type="compositionally biased region" description="Polar residues" evidence="1">
    <location>
        <begin position="82"/>
        <end position="91"/>
    </location>
</feature>
<proteinExistence type="predicted"/>
<evidence type="ECO:0000313" key="4">
    <source>
        <dbReference type="Proteomes" id="UP000318693"/>
    </source>
</evidence>
<dbReference type="SUPFAM" id="SSF55797">
    <property type="entry name" value="PR-1-like"/>
    <property type="match status" value="1"/>
</dbReference>
<dbReference type="PANTHER" id="PTHR31157">
    <property type="entry name" value="SCP DOMAIN-CONTAINING PROTEIN"/>
    <property type="match status" value="1"/>
</dbReference>
<dbReference type="EMBL" id="VJXR01000016">
    <property type="protein sequence ID" value="TRW45866.1"/>
    <property type="molecule type" value="Genomic_DNA"/>
</dbReference>
<protein>
    <recommendedName>
        <fullName evidence="2">SCP domain-containing protein</fullName>
    </recommendedName>
</protein>
<comment type="caution">
    <text evidence="3">The sequence shown here is derived from an EMBL/GenBank/DDBJ whole genome shotgun (WGS) entry which is preliminary data.</text>
</comment>
<organism evidence="3 4">
    <name type="scientific">Georgenia yuyongxinii</name>
    <dbReference type="NCBI Taxonomy" id="2589797"/>
    <lineage>
        <taxon>Bacteria</taxon>
        <taxon>Bacillati</taxon>
        <taxon>Actinomycetota</taxon>
        <taxon>Actinomycetes</taxon>
        <taxon>Micrococcales</taxon>
        <taxon>Bogoriellaceae</taxon>
        <taxon>Georgenia</taxon>
    </lineage>
</organism>